<accession>A0A820KEA0</accession>
<gene>
    <name evidence="1" type="ORF">OXD698_LOCUS48198</name>
</gene>
<evidence type="ECO:0000313" key="1">
    <source>
        <dbReference type="EMBL" id="CAF4340394.1"/>
    </source>
</evidence>
<organism evidence="1 2">
    <name type="scientific">Adineta steineri</name>
    <dbReference type="NCBI Taxonomy" id="433720"/>
    <lineage>
        <taxon>Eukaryota</taxon>
        <taxon>Metazoa</taxon>
        <taxon>Spiralia</taxon>
        <taxon>Gnathifera</taxon>
        <taxon>Rotifera</taxon>
        <taxon>Eurotatoria</taxon>
        <taxon>Bdelloidea</taxon>
        <taxon>Adinetida</taxon>
        <taxon>Adinetidae</taxon>
        <taxon>Adineta</taxon>
    </lineage>
</organism>
<dbReference type="Proteomes" id="UP000663844">
    <property type="component" value="Unassembled WGS sequence"/>
</dbReference>
<comment type="caution">
    <text evidence="1">The sequence shown here is derived from an EMBL/GenBank/DDBJ whole genome shotgun (WGS) entry which is preliminary data.</text>
</comment>
<feature type="non-terminal residue" evidence="1">
    <location>
        <position position="1"/>
    </location>
</feature>
<proteinExistence type="predicted"/>
<name>A0A820KEA0_9BILA</name>
<sequence>MDFKTRLQNLLTYQDVLTRNSLLAQRSCDQEFNAFLTFHNELRRKYADLRAYADQLDRCVEQYRIESERKDKKIQSQ</sequence>
<reference evidence="1" key="1">
    <citation type="submission" date="2021-02" db="EMBL/GenBank/DDBJ databases">
        <authorList>
            <person name="Nowell W R."/>
        </authorList>
    </citation>
    <scope>NUCLEOTIDE SEQUENCE</scope>
</reference>
<protein>
    <submittedName>
        <fullName evidence="1">Uncharacterized protein</fullName>
    </submittedName>
</protein>
<dbReference type="AlphaFoldDB" id="A0A820KEA0"/>
<dbReference type="EMBL" id="CAJOAZ010019821">
    <property type="protein sequence ID" value="CAF4340394.1"/>
    <property type="molecule type" value="Genomic_DNA"/>
</dbReference>
<evidence type="ECO:0000313" key="2">
    <source>
        <dbReference type="Proteomes" id="UP000663844"/>
    </source>
</evidence>